<comment type="caution">
    <text evidence="1">The sequence shown here is derived from an EMBL/GenBank/DDBJ whole genome shotgun (WGS) entry which is preliminary data.</text>
</comment>
<dbReference type="AlphaFoldDB" id="A0A972JK71"/>
<dbReference type="RefSeq" id="WP_169527951.1">
    <property type="nucleotide sequence ID" value="NZ_JAAMPU010000107.1"/>
</dbReference>
<organism evidence="1 2">
    <name type="scientific">Flavobacterium silvaticum</name>
    <dbReference type="NCBI Taxonomy" id="1852020"/>
    <lineage>
        <taxon>Bacteria</taxon>
        <taxon>Pseudomonadati</taxon>
        <taxon>Bacteroidota</taxon>
        <taxon>Flavobacteriia</taxon>
        <taxon>Flavobacteriales</taxon>
        <taxon>Flavobacteriaceae</taxon>
        <taxon>Flavobacterium</taxon>
    </lineage>
</organism>
<dbReference type="EMBL" id="JAAMPU010000107">
    <property type="protein sequence ID" value="NMH28842.1"/>
    <property type="molecule type" value="Genomic_DNA"/>
</dbReference>
<reference evidence="1" key="1">
    <citation type="submission" date="2020-02" db="EMBL/GenBank/DDBJ databases">
        <title>Flavobacterium sp. genome.</title>
        <authorList>
            <person name="Jung H.S."/>
            <person name="Baek J.H."/>
            <person name="Jeon C.O."/>
        </authorList>
    </citation>
    <scope>NUCLEOTIDE SEQUENCE</scope>
    <source>
        <strain evidence="1">SE-s28</strain>
    </source>
</reference>
<sequence>MIVITKKVMPSGKTNRTFPVVRFAIGCSEPPFTFCGATPMCRKSVNTIIGKIIPASGTAYMIWF</sequence>
<dbReference type="Proteomes" id="UP000712080">
    <property type="component" value="Unassembled WGS sequence"/>
</dbReference>
<evidence type="ECO:0000313" key="2">
    <source>
        <dbReference type="Proteomes" id="UP000712080"/>
    </source>
</evidence>
<evidence type="ECO:0000313" key="1">
    <source>
        <dbReference type="EMBL" id="NMH28842.1"/>
    </source>
</evidence>
<proteinExistence type="predicted"/>
<keyword evidence="2" id="KW-1185">Reference proteome</keyword>
<accession>A0A972JK71</accession>
<gene>
    <name evidence="1" type="ORF">G6047_12430</name>
</gene>
<protein>
    <submittedName>
        <fullName evidence="1">Uncharacterized protein</fullName>
    </submittedName>
</protein>
<name>A0A972JK71_9FLAO</name>